<dbReference type="Gene3D" id="6.20.10.30">
    <property type="match status" value="1"/>
</dbReference>
<evidence type="ECO:0000256" key="2">
    <source>
        <dbReference type="ARBA" id="ARBA00012722"/>
    </source>
</evidence>
<evidence type="ECO:0000256" key="10">
    <source>
        <dbReference type="ARBA" id="ARBA00023027"/>
    </source>
</evidence>
<feature type="binding site" evidence="14">
    <location>
        <position position="138"/>
    </location>
    <ligand>
        <name>NAD(+)</name>
        <dbReference type="ChEBI" id="CHEBI:57540"/>
    </ligand>
</feature>
<sequence length="682" mass="76836">MDRKTAESRVKKLRQAIDSYRYSYHVKNESVISDEALDSLKKELFDIEQKFPDLVTLDSPTQRVAGEPLKEFKKVHHEEQMLSLQDAFTESDVSDWFKRVSDYLKKDIESQIYCELKIDGLAVELLYEDGIFVQGSTRGDGNIGEDVTQNLRTIEAIPLKLRDLKLKTKNLRQPERLVVRGEVFLTKKEFERINKDLSKHGKKPYANPRNLAAGTIRQLDSKITASRKLDSFAYAIVTDVEQKTHEEEHKILHDLGFKTNPDNKLVDSLEKVFEFRNYWDKHREKLDYEIDGSVLILNDNKIFDAAGSVGKAPRAAIAYKFAAQEKTTIVKDIRVQVGRTGTLTPVADLEPVAVGGVTITHATLHNADEIERLGLKIGDTVIVSRAGDVIPKIIKVLHELRPKDARGFHMPTKCPVDGSAVVREGALHRCSNKECGARQRESLYHFVSRGAFNMEGLGPQKIDQFIDEGLLKTAADFFTLKAGDIAVLERFGEKSAENVVNEISEKKQVSLSRFIFALGILHVGEETSQLLSEKIIERLKTKNLKLIKPTDILKVFTEISLDDLQNIRDIGPAVAESIYSWFREKRNIKLLEDLSDVGIEITYTPHRGGKLKGKTFVLTGSLSSLSRDEAKEKIRALGGEISESVSKKTNYVVAGNDPGSKYDKAKKLGVEILNEKEFLEML</sequence>
<keyword evidence="6 14" id="KW-0479">Metal-binding</keyword>
<evidence type="ECO:0000256" key="5">
    <source>
        <dbReference type="ARBA" id="ARBA00022705"/>
    </source>
</evidence>
<dbReference type="Pfam" id="PF03120">
    <property type="entry name" value="OB_DNA_ligase"/>
    <property type="match status" value="1"/>
</dbReference>
<keyword evidence="11 14" id="KW-0234">DNA repair</keyword>
<feature type="binding site" evidence="14">
    <location>
        <position position="115"/>
    </location>
    <ligand>
        <name>NAD(+)</name>
        <dbReference type="ChEBI" id="CHEBI:57540"/>
    </ligand>
</feature>
<comment type="catalytic activity">
    <reaction evidence="12 14 15">
        <text>NAD(+) + (deoxyribonucleotide)n-3'-hydroxyl + 5'-phospho-(deoxyribonucleotide)m = (deoxyribonucleotide)n+m + AMP + beta-nicotinamide D-nucleotide.</text>
        <dbReference type="EC" id="6.5.1.2"/>
    </reaction>
</comment>
<name>A0A2H0UT26_9BACT</name>
<reference evidence="18" key="1">
    <citation type="submission" date="2017-09" db="EMBL/GenBank/DDBJ databases">
        <title>Depth-based differentiation of microbial function through sediment-hosted aquifers and enrichment of novel symbionts in the deep terrestrial subsurface.</title>
        <authorList>
            <person name="Probst A.J."/>
            <person name="Ladd B."/>
            <person name="Jarett J.K."/>
            <person name="Geller-Mcgrath D.E."/>
            <person name="Sieber C.M.K."/>
            <person name="Emerson J.B."/>
            <person name="Anantharaman K."/>
            <person name="Thomas B.C."/>
            <person name="Malmstrom R."/>
            <person name="Stieglmeier M."/>
            <person name="Klingl A."/>
            <person name="Woyke T."/>
            <person name="Ryan C.M."/>
            <person name="Banfield J.F."/>
        </authorList>
    </citation>
    <scope>NUCLEOTIDE SEQUENCE [LARGE SCALE GENOMIC DNA]</scope>
</reference>
<comment type="cofactor">
    <cofactor evidence="14">
        <name>Mg(2+)</name>
        <dbReference type="ChEBI" id="CHEBI:18420"/>
    </cofactor>
    <cofactor evidence="14">
        <name>Mn(2+)</name>
        <dbReference type="ChEBI" id="CHEBI:29035"/>
    </cofactor>
</comment>
<dbReference type="SUPFAM" id="SSF47781">
    <property type="entry name" value="RuvA domain 2-like"/>
    <property type="match status" value="1"/>
</dbReference>
<evidence type="ECO:0000256" key="6">
    <source>
        <dbReference type="ARBA" id="ARBA00022723"/>
    </source>
</evidence>
<evidence type="ECO:0000256" key="9">
    <source>
        <dbReference type="ARBA" id="ARBA00022842"/>
    </source>
</evidence>
<dbReference type="Gene3D" id="3.30.470.30">
    <property type="entry name" value="DNA ligase/mRNA capping enzyme"/>
    <property type="match status" value="1"/>
</dbReference>
<dbReference type="Pfam" id="PF00533">
    <property type="entry name" value="BRCT"/>
    <property type="match status" value="1"/>
</dbReference>
<keyword evidence="10 14" id="KW-0520">NAD</keyword>
<dbReference type="PIRSF" id="PIRSF001604">
    <property type="entry name" value="LigA"/>
    <property type="match status" value="1"/>
</dbReference>
<comment type="function">
    <text evidence="1 14">DNA ligase that catalyzes the formation of phosphodiester linkages between 5'-phosphoryl and 3'-hydroxyl groups in double-stranded DNA using NAD as a coenzyme and as the energy source for the reaction. It is essential for DNA replication and repair of damaged DNA.</text>
</comment>
<dbReference type="GO" id="GO:0005829">
    <property type="term" value="C:cytosol"/>
    <property type="evidence" value="ECO:0007669"/>
    <property type="project" value="TreeGrafter"/>
</dbReference>
<dbReference type="FunFam" id="1.10.150.20:FF:000007">
    <property type="entry name" value="DNA ligase"/>
    <property type="match status" value="1"/>
</dbReference>
<keyword evidence="14" id="KW-0464">Manganese</keyword>
<dbReference type="GO" id="GO:0003677">
    <property type="term" value="F:DNA binding"/>
    <property type="evidence" value="ECO:0007669"/>
    <property type="project" value="InterPro"/>
</dbReference>
<organism evidence="17 18">
    <name type="scientific">Candidatus Harrisonbacteria bacterium CG10_big_fil_rev_8_21_14_0_10_40_38</name>
    <dbReference type="NCBI Taxonomy" id="1974583"/>
    <lineage>
        <taxon>Bacteria</taxon>
        <taxon>Candidatus Harrisoniibacteriota</taxon>
    </lineage>
</organism>
<dbReference type="NCBIfam" id="TIGR00575">
    <property type="entry name" value="dnlj"/>
    <property type="match status" value="1"/>
</dbReference>
<dbReference type="InterPro" id="IPR001357">
    <property type="entry name" value="BRCT_dom"/>
</dbReference>
<dbReference type="PROSITE" id="PS50172">
    <property type="entry name" value="BRCT"/>
    <property type="match status" value="1"/>
</dbReference>
<accession>A0A2H0UT26</accession>
<proteinExistence type="inferred from homology"/>
<dbReference type="GO" id="GO:0003911">
    <property type="term" value="F:DNA ligase (NAD+) activity"/>
    <property type="evidence" value="ECO:0007669"/>
    <property type="project" value="UniProtKB-UniRule"/>
</dbReference>
<dbReference type="InterPro" id="IPR001679">
    <property type="entry name" value="DNA_ligase"/>
</dbReference>
<feature type="binding site" evidence="14">
    <location>
        <position position="414"/>
    </location>
    <ligand>
        <name>Zn(2+)</name>
        <dbReference type="ChEBI" id="CHEBI:29105"/>
    </ligand>
</feature>
<comment type="caution">
    <text evidence="17">The sequence shown here is derived from an EMBL/GenBank/DDBJ whole genome shotgun (WGS) entry which is preliminary data.</text>
</comment>
<dbReference type="CDD" id="cd00114">
    <property type="entry name" value="LIGANc"/>
    <property type="match status" value="1"/>
</dbReference>
<dbReference type="GO" id="GO:0006281">
    <property type="term" value="P:DNA repair"/>
    <property type="evidence" value="ECO:0007669"/>
    <property type="project" value="UniProtKB-KW"/>
</dbReference>
<evidence type="ECO:0000259" key="16">
    <source>
        <dbReference type="PROSITE" id="PS50172"/>
    </source>
</evidence>
<evidence type="ECO:0000256" key="8">
    <source>
        <dbReference type="ARBA" id="ARBA00022833"/>
    </source>
</evidence>
<dbReference type="EC" id="6.5.1.2" evidence="2 14"/>
<dbReference type="Pfam" id="PF12826">
    <property type="entry name" value="HHH_2"/>
    <property type="match status" value="1"/>
</dbReference>
<dbReference type="HAMAP" id="MF_01588">
    <property type="entry name" value="DNA_ligase_A"/>
    <property type="match status" value="1"/>
</dbReference>
<dbReference type="FunFam" id="2.40.50.140:FF:000012">
    <property type="entry name" value="DNA ligase"/>
    <property type="match status" value="1"/>
</dbReference>
<evidence type="ECO:0000256" key="1">
    <source>
        <dbReference type="ARBA" id="ARBA00004067"/>
    </source>
</evidence>
<gene>
    <name evidence="14" type="primary">ligA</name>
    <name evidence="17" type="ORF">COU07_01585</name>
</gene>
<keyword evidence="9 14" id="KW-0460">Magnesium</keyword>
<dbReference type="AlphaFoldDB" id="A0A2H0UT26"/>
<dbReference type="Gene3D" id="2.40.50.140">
    <property type="entry name" value="Nucleic acid-binding proteins"/>
    <property type="match status" value="1"/>
</dbReference>
<dbReference type="SUPFAM" id="SSF50249">
    <property type="entry name" value="Nucleic acid-binding proteins"/>
    <property type="match status" value="1"/>
</dbReference>
<evidence type="ECO:0000256" key="3">
    <source>
        <dbReference type="ARBA" id="ARBA00013308"/>
    </source>
</evidence>
<dbReference type="InterPro" id="IPR003583">
    <property type="entry name" value="Hlx-hairpin-Hlx_DNA-bd_motif"/>
</dbReference>
<evidence type="ECO:0000256" key="4">
    <source>
        <dbReference type="ARBA" id="ARBA00022598"/>
    </source>
</evidence>
<feature type="binding site" evidence="14">
    <location>
        <position position="435"/>
    </location>
    <ligand>
        <name>Zn(2+)</name>
        <dbReference type="ChEBI" id="CHEBI:29105"/>
    </ligand>
</feature>
<dbReference type="PROSITE" id="PS01056">
    <property type="entry name" value="DNA_LIGASE_N2"/>
    <property type="match status" value="1"/>
</dbReference>
<dbReference type="SUPFAM" id="SSF52113">
    <property type="entry name" value="BRCT domain"/>
    <property type="match status" value="1"/>
</dbReference>
<comment type="caution">
    <text evidence="14">Lacks conserved residue(s) required for the propagation of feature annotation.</text>
</comment>
<dbReference type="PROSITE" id="PS01055">
    <property type="entry name" value="DNA_LIGASE_N1"/>
    <property type="match status" value="1"/>
</dbReference>
<dbReference type="SUPFAM" id="SSF56091">
    <property type="entry name" value="DNA ligase/mRNA capping enzyme, catalytic domain"/>
    <property type="match status" value="1"/>
</dbReference>
<dbReference type="InterPro" id="IPR013840">
    <property type="entry name" value="DNAligase_N"/>
</dbReference>
<comment type="similarity">
    <text evidence="13 14">Belongs to the NAD-dependent DNA ligase family. LigA subfamily.</text>
</comment>
<dbReference type="PANTHER" id="PTHR23389">
    <property type="entry name" value="CHROMOSOME TRANSMISSION FIDELITY FACTOR 18"/>
    <property type="match status" value="1"/>
</dbReference>
<dbReference type="CDD" id="cd17748">
    <property type="entry name" value="BRCT_DNA_ligase_like"/>
    <property type="match status" value="1"/>
</dbReference>
<dbReference type="Pfam" id="PF01653">
    <property type="entry name" value="DNA_ligase_aden"/>
    <property type="match status" value="1"/>
</dbReference>
<evidence type="ECO:0000256" key="15">
    <source>
        <dbReference type="RuleBase" id="RU000618"/>
    </source>
</evidence>
<dbReference type="Gene3D" id="1.10.287.610">
    <property type="entry name" value="Helix hairpin bin"/>
    <property type="match status" value="1"/>
</dbReference>
<dbReference type="Gene3D" id="1.10.150.20">
    <property type="entry name" value="5' to 3' exonuclease, C-terminal subdomain"/>
    <property type="match status" value="2"/>
</dbReference>
<dbReference type="InterPro" id="IPR010994">
    <property type="entry name" value="RuvA_2-like"/>
</dbReference>
<dbReference type="NCBIfam" id="NF005932">
    <property type="entry name" value="PRK07956.1"/>
    <property type="match status" value="1"/>
</dbReference>
<feature type="active site" description="N6-AMP-lysine intermediate" evidence="14">
    <location>
        <position position="117"/>
    </location>
</feature>
<dbReference type="FunFam" id="3.30.470.30:FF:000001">
    <property type="entry name" value="DNA ligase"/>
    <property type="match status" value="1"/>
</dbReference>
<evidence type="ECO:0000256" key="11">
    <source>
        <dbReference type="ARBA" id="ARBA00023204"/>
    </source>
</evidence>
<feature type="binding site" evidence="14">
    <location>
        <position position="182"/>
    </location>
    <ligand>
        <name>NAD(+)</name>
        <dbReference type="ChEBI" id="CHEBI:57540"/>
    </ligand>
</feature>
<keyword evidence="7 14" id="KW-0227">DNA damage</keyword>
<dbReference type="EMBL" id="PFAZ01000001">
    <property type="protein sequence ID" value="PIR89569.1"/>
    <property type="molecule type" value="Genomic_DNA"/>
</dbReference>
<dbReference type="InterPro" id="IPR012340">
    <property type="entry name" value="NA-bd_OB-fold"/>
</dbReference>
<evidence type="ECO:0000256" key="14">
    <source>
        <dbReference type="HAMAP-Rule" id="MF_01588"/>
    </source>
</evidence>
<dbReference type="SMART" id="SM00278">
    <property type="entry name" value="HhH1"/>
    <property type="match status" value="2"/>
</dbReference>
<protein>
    <recommendedName>
        <fullName evidence="3 14">DNA ligase</fullName>
        <ecNumber evidence="2 14">6.5.1.2</ecNumber>
    </recommendedName>
    <alternativeName>
        <fullName evidence="14">Polydeoxyribonucleotide synthase [NAD(+)]</fullName>
    </alternativeName>
</protein>
<dbReference type="GO" id="GO:0046872">
    <property type="term" value="F:metal ion binding"/>
    <property type="evidence" value="ECO:0007669"/>
    <property type="project" value="UniProtKB-KW"/>
</dbReference>
<evidence type="ECO:0000256" key="7">
    <source>
        <dbReference type="ARBA" id="ARBA00022763"/>
    </source>
</evidence>
<dbReference type="InterPro" id="IPR004150">
    <property type="entry name" value="NAD_DNA_ligase_OB"/>
</dbReference>
<dbReference type="InterPro" id="IPR041663">
    <property type="entry name" value="DisA/LigA_HHH"/>
</dbReference>
<keyword evidence="4 14" id="KW-0436">Ligase</keyword>
<feature type="binding site" evidence="14">
    <location>
        <begin position="83"/>
        <end position="84"/>
    </location>
    <ligand>
        <name>NAD(+)</name>
        <dbReference type="ChEBI" id="CHEBI:57540"/>
    </ligand>
</feature>
<feature type="binding site" evidence="14">
    <location>
        <position position="430"/>
    </location>
    <ligand>
        <name>Zn(2+)</name>
        <dbReference type="ChEBI" id="CHEBI:29105"/>
    </ligand>
</feature>
<evidence type="ECO:0000313" key="18">
    <source>
        <dbReference type="Proteomes" id="UP000231157"/>
    </source>
</evidence>
<dbReference type="InterPro" id="IPR013839">
    <property type="entry name" value="DNAligase_adenylation"/>
</dbReference>
<dbReference type="GO" id="GO:0006260">
    <property type="term" value="P:DNA replication"/>
    <property type="evidence" value="ECO:0007669"/>
    <property type="project" value="UniProtKB-KW"/>
</dbReference>
<keyword evidence="5 14" id="KW-0235">DNA replication</keyword>
<dbReference type="PANTHER" id="PTHR23389:SF9">
    <property type="entry name" value="DNA LIGASE"/>
    <property type="match status" value="1"/>
</dbReference>
<evidence type="ECO:0000313" key="17">
    <source>
        <dbReference type="EMBL" id="PIR89569.1"/>
    </source>
</evidence>
<feature type="binding site" evidence="14">
    <location>
        <position position="320"/>
    </location>
    <ligand>
        <name>NAD(+)</name>
        <dbReference type="ChEBI" id="CHEBI:57540"/>
    </ligand>
</feature>
<dbReference type="InterPro" id="IPR018239">
    <property type="entry name" value="DNA_ligase_AS"/>
</dbReference>
<dbReference type="SMART" id="SM00532">
    <property type="entry name" value="LIGANc"/>
    <property type="match status" value="1"/>
</dbReference>
<dbReference type="InterPro" id="IPR036420">
    <property type="entry name" value="BRCT_dom_sf"/>
</dbReference>
<dbReference type="InterPro" id="IPR033136">
    <property type="entry name" value="DNA_ligase_CS"/>
</dbReference>
<evidence type="ECO:0000256" key="13">
    <source>
        <dbReference type="ARBA" id="ARBA00060881"/>
    </source>
</evidence>
<feature type="domain" description="BRCT" evidence="16">
    <location>
        <begin position="606"/>
        <end position="682"/>
    </location>
</feature>
<keyword evidence="8 14" id="KW-0862">Zinc</keyword>
<dbReference type="Gene3D" id="3.40.50.10190">
    <property type="entry name" value="BRCT domain"/>
    <property type="match status" value="1"/>
</dbReference>
<dbReference type="SMART" id="SM00292">
    <property type="entry name" value="BRCT"/>
    <property type="match status" value="1"/>
</dbReference>
<dbReference type="Proteomes" id="UP000231157">
    <property type="component" value="Unassembled WGS sequence"/>
</dbReference>
<evidence type="ECO:0000256" key="12">
    <source>
        <dbReference type="ARBA" id="ARBA00034005"/>
    </source>
</evidence>